<accession>A0A1G9LD32</accession>
<keyword evidence="4 8" id="KW-0808">Transferase</keyword>
<feature type="transmembrane region" description="Helical" evidence="8">
    <location>
        <begin position="150"/>
        <end position="169"/>
    </location>
</feature>
<dbReference type="UniPathway" id="UPA00079">
    <property type="reaction ID" value="UER00168"/>
</dbReference>
<reference evidence="10 11" key="1">
    <citation type="submission" date="2016-10" db="EMBL/GenBank/DDBJ databases">
        <authorList>
            <person name="de Groot N.N."/>
        </authorList>
    </citation>
    <scope>NUCLEOTIDE SEQUENCE [LARGE SCALE GENOMIC DNA]</scope>
    <source>
        <strain evidence="10 11">DSM 21668</strain>
    </source>
</reference>
<feature type="transmembrane region" description="Helical" evidence="8">
    <location>
        <begin position="12"/>
        <end position="29"/>
    </location>
</feature>
<evidence type="ECO:0000256" key="2">
    <source>
        <dbReference type="ARBA" id="ARBA00022428"/>
    </source>
</evidence>
<dbReference type="InterPro" id="IPR004657">
    <property type="entry name" value="MenA"/>
</dbReference>
<dbReference type="RefSeq" id="WP_093199428.1">
    <property type="nucleotide sequence ID" value="NZ_FNGS01000002.1"/>
</dbReference>
<keyword evidence="6 8" id="KW-1133">Transmembrane helix</keyword>
<dbReference type="NCBIfam" id="NF004750">
    <property type="entry name" value="PRK06080.1-2"/>
    <property type="match status" value="1"/>
</dbReference>
<comment type="subcellular location">
    <subcellularLocation>
        <location evidence="8">Cell membrane</location>
        <topology evidence="8">Multi-pass membrane protein</topology>
    </subcellularLocation>
    <subcellularLocation>
        <location evidence="1">Membrane</location>
        <topology evidence="1">Multi-pass membrane protein</topology>
    </subcellularLocation>
</comment>
<name>A0A1G9LD32_9BACT</name>
<dbReference type="InterPro" id="IPR026046">
    <property type="entry name" value="UBIAD1"/>
</dbReference>
<proteinExistence type="inferred from homology"/>
<evidence type="ECO:0000256" key="8">
    <source>
        <dbReference type="HAMAP-Rule" id="MF_01937"/>
    </source>
</evidence>
<dbReference type="CDD" id="cd13962">
    <property type="entry name" value="PT_UbiA_UBIAD1"/>
    <property type="match status" value="1"/>
</dbReference>
<keyword evidence="2 8" id="KW-0474">Menaquinone biosynthesis</keyword>
<evidence type="ECO:0000256" key="3">
    <source>
        <dbReference type="ARBA" id="ARBA00022475"/>
    </source>
</evidence>
<dbReference type="Pfam" id="PF01040">
    <property type="entry name" value="UbiA"/>
    <property type="match status" value="1"/>
</dbReference>
<dbReference type="GO" id="GO:0042371">
    <property type="term" value="P:vitamin K biosynthetic process"/>
    <property type="evidence" value="ECO:0007669"/>
    <property type="project" value="TreeGrafter"/>
</dbReference>
<feature type="transmembrane region" description="Helical" evidence="8">
    <location>
        <begin position="35"/>
        <end position="55"/>
    </location>
</feature>
<feature type="transmembrane region" description="Helical" evidence="8">
    <location>
        <begin position="246"/>
        <end position="264"/>
    </location>
</feature>
<gene>
    <name evidence="8" type="primary">menA</name>
    <name evidence="10" type="ORF">SAMN04488090_1368</name>
</gene>
<dbReference type="GO" id="GO:0009234">
    <property type="term" value="P:menaquinone biosynthetic process"/>
    <property type="evidence" value="ECO:0007669"/>
    <property type="project" value="UniProtKB-UniRule"/>
</dbReference>
<protein>
    <recommendedName>
        <fullName evidence="8 9">1,4-dihydroxy-2-naphthoate octaprenyltransferase</fullName>
        <shortName evidence="8">DHNA-octaprenyltransferase</shortName>
        <ecNumber evidence="8 9">2.5.1.74</ecNumber>
    </recommendedName>
</protein>
<evidence type="ECO:0000256" key="7">
    <source>
        <dbReference type="ARBA" id="ARBA00023136"/>
    </source>
</evidence>
<evidence type="ECO:0000256" key="1">
    <source>
        <dbReference type="ARBA" id="ARBA00004141"/>
    </source>
</evidence>
<evidence type="ECO:0000313" key="11">
    <source>
        <dbReference type="Proteomes" id="UP000198901"/>
    </source>
</evidence>
<evidence type="ECO:0000256" key="4">
    <source>
        <dbReference type="ARBA" id="ARBA00022679"/>
    </source>
</evidence>
<comment type="function">
    <text evidence="8">Conversion of 1,4-dihydroxy-2-naphthoate (DHNA) to demethylmenaquinone (DMK).</text>
</comment>
<keyword evidence="11" id="KW-1185">Reference proteome</keyword>
<dbReference type="PANTHER" id="PTHR13929">
    <property type="entry name" value="1,4-DIHYDROXY-2-NAPHTHOATE OCTAPRENYLTRANSFERASE"/>
    <property type="match status" value="1"/>
</dbReference>
<dbReference type="GO" id="GO:0005886">
    <property type="term" value="C:plasma membrane"/>
    <property type="evidence" value="ECO:0007669"/>
    <property type="project" value="UniProtKB-SubCell"/>
</dbReference>
<feature type="transmembrane region" description="Helical" evidence="8">
    <location>
        <begin position="175"/>
        <end position="194"/>
    </location>
</feature>
<dbReference type="STRING" id="563176.SAMN04488090_1368"/>
<keyword evidence="7 8" id="KW-0472">Membrane</keyword>
<dbReference type="InterPro" id="IPR000537">
    <property type="entry name" value="UbiA_prenyltransferase"/>
</dbReference>
<organism evidence="10 11">
    <name type="scientific">Siphonobacter aquaeclarae</name>
    <dbReference type="NCBI Taxonomy" id="563176"/>
    <lineage>
        <taxon>Bacteria</taxon>
        <taxon>Pseudomonadati</taxon>
        <taxon>Bacteroidota</taxon>
        <taxon>Cytophagia</taxon>
        <taxon>Cytophagales</taxon>
        <taxon>Cytophagaceae</taxon>
        <taxon>Siphonobacter</taxon>
    </lineage>
</organism>
<feature type="transmembrane region" description="Helical" evidence="8">
    <location>
        <begin position="116"/>
        <end position="138"/>
    </location>
</feature>
<dbReference type="AlphaFoldDB" id="A0A1G9LD32"/>
<dbReference type="NCBIfam" id="TIGR00751">
    <property type="entry name" value="menA"/>
    <property type="match status" value="1"/>
</dbReference>
<evidence type="ECO:0000256" key="9">
    <source>
        <dbReference type="NCBIfam" id="TIGR00751"/>
    </source>
</evidence>
<dbReference type="EMBL" id="FNGS01000002">
    <property type="protein sequence ID" value="SDL59860.1"/>
    <property type="molecule type" value="Genomic_DNA"/>
</dbReference>
<dbReference type="Gene3D" id="1.10.357.140">
    <property type="entry name" value="UbiA prenyltransferase"/>
    <property type="match status" value="1"/>
</dbReference>
<comment type="catalytic activity">
    <reaction evidence="8">
        <text>an all-trans-polyprenyl diphosphate + 1,4-dihydroxy-2-naphthoate + H(+) = a 2-demethylmenaquinol + CO2 + diphosphate</text>
        <dbReference type="Rhea" id="RHEA:26478"/>
        <dbReference type="Rhea" id="RHEA-COMP:9563"/>
        <dbReference type="Rhea" id="RHEA-COMP:9564"/>
        <dbReference type="ChEBI" id="CHEBI:11173"/>
        <dbReference type="ChEBI" id="CHEBI:15378"/>
        <dbReference type="ChEBI" id="CHEBI:16526"/>
        <dbReference type="ChEBI" id="CHEBI:33019"/>
        <dbReference type="ChEBI" id="CHEBI:55437"/>
        <dbReference type="ChEBI" id="CHEBI:58914"/>
        <dbReference type="EC" id="2.5.1.74"/>
    </reaction>
</comment>
<feature type="transmembrane region" description="Helical" evidence="8">
    <location>
        <begin position="276"/>
        <end position="296"/>
    </location>
</feature>
<dbReference type="PANTHER" id="PTHR13929:SF0">
    <property type="entry name" value="UBIA PRENYLTRANSFERASE DOMAIN-CONTAINING PROTEIN 1"/>
    <property type="match status" value="1"/>
</dbReference>
<feature type="transmembrane region" description="Helical" evidence="8">
    <location>
        <begin position="222"/>
        <end position="240"/>
    </location>
</feature>
<feature type="transmembrane region" description="Helical" evidence="8">
    <location>
        <begin position="90"/>
        <end position="110"/>
    </location>
</feature>
<comment type="pathway">
    <text evidence="8">Quinol/quinone metabolism; menaquinone biosynthesis; menaquinol from 1,4-dihydroxy-2-naphthoate: step 1/2.</text>
</comment>
<keyword evidence="3 8" id="KW-1003">Cell membrane</keyword>
<comment type="similarity">
    <text evidence="8">Belongs to the MenA family. Type 1 subfamily.</text>
</comment>
<evidence type="ECO:0000313" key="10">
    <source>
        <dbReference type="EMBL" id="SDL59860.1"/>
    </source>
</evidence>
<dbReference type="EC" id="2.5.1.74" evidence="8 9"/>
<dbReference type="PIRSF" id="PIRSF005355">
    <property type="entry name" value="UBIAD1"/>
    <property type="match status" value="1"/>
</dbReference>
<evidence type="ECO:0000256" key="5">
    <source>
        <dbReference type="ARBA" id="ARBA00022692"/>
    </source>
</evidence>
<dbReference type="HAMAP" id="MF_01937">
    <property type="entry name" value="MenA_1"/>
    <property type="match status" value="1"/>
</dbReference>
<keyword evidence="5 8" id="KW-0812">Transmembrane</keyword>
<dbReference type="Gene3D" id="1.20.120.1780">
    <property type="entry name" value="UbiA prenyltransferase"/>
    <property type="match status" value="1"/>
</dbReference>
<dbReference type="GO" id="GO:0046428">
    <property type="term" value="F:1,4-dihydroxy-2-naphthoate polyprenyltransferase activity"/>
    <property type="evidence" value="ECO:0007669"/>
    <property type="project" value="UniProtKB-UniRule"/>
</dbReference>
<dbReference type="InterPro" id="IPR044878">
    <property type="entry name" value="UbiA_sf"/>
</dbReference>
<sequence length="297" mass="32212">MRSWLLAARPRTLPLSLSCILMGSFLAAARDGFRWPVFALAVLTTVFLQVLSNFANDYGDSVSGLDNDDRKVAKRAVQTGAITRVQMRNAIILFSVLTLASGIGLLYIALDGGGMSEFLTFLGLGILCIIAAITYTVGRRPYGYAGLGDLSVLIFFGWVGVIGTCYLHTRTLDWTLLLPATSCGLFAVGVLNINNIRDIDNDRRNGKNSVPVRLGAAKAKTYHWLLLITGLVCAASYVVIEGPKWGGALFLLTLPLFYKIASGVQRGTRPEEIDPFLSRMAISTLLFVILFGVGQLI</sequence>
<dbReference type="OrthoDB" id="9767568at2"/>
<dbReference type="Proteomes" id="UP000198901">
    <property type="component" value="Unassembled WGS sequence"/>
</dbReference>
<evidence type="ECO:0000256" key="6">
    <source>
        <dbReference type="ARBA" id="ARBA00022989"/>
    </source>
</evidence>